<reference evidence="2 3" key="1">
    <citation type="submission" date="2017-09" db="EMBL/GenBank/DDBJ databases">
        <authorList>
            <consortium name="International Durum Wheat Genome Sequencing Consortium (IDWGSC)"/>
            <person name="Milanesi L."/>
        </authorList>
    </citation>
    <scope>NUCLEOTIDE SEQUENCE [LARGE SCALE GENOMIC DNA]</scope>
    <source>
        <strain evidence="3">cv. Svevo</strain>
    </source>
</reference>
<evidence type="ECO:0000313" key="2">
    <source>
        <dbReference type="EMBL" id="VAI04890.1"/>
    </source>
</evidence>
<organism evidence="2 3">
    <name type="scientific">Triticum turgidum subsp. durum</name>
    <name type="common">Durum wheat</name>
    <name type="synonym">Triticum durum</name>
    <dbReference type="NCBI Taxonomy" id="4567"/>
    <lineage>
        <taxon>Eukaryota</taxon>
        <taxon>Viridiplantae</taxon>
        <taxon>Streptophyta</taxon>
        <taxon>Embryophyta</taxon>
        <taxon>Tracheophyta</taxon>
        <taxon>Spermatophyta</taxon>
        <taxon>Magnoliopsida</taxon>
        <taxon>Liliopsida</taxon>
        <taxon>Poales</taxon>
        <taxon>Poaceae</taxon>
        <taxon>BOP clade</taxon>
        <taxon>Pooideae</taxon>
        <taxon>Triticodae</taxon>
        <taxon>Triticeae</taxon>
        <taxon>Triticinae</taxon>
        <taxon>Triticum</taxon>
    </lineage>
</organism>
<dbReference type="EMBL" id="LT934118">
    <property type="protein sequence ID" value="VAI04890.1"/>
    <property type="molecule type" value="Genomic_DNA"/>
</dbReference>
<dbReference type="Gene3D" id="3.30.420.10">
    <property type="entry name" value="Ribonuclease H-like superfamily/Ribonuclease H"/>
    <property type="match status" value="1"/>
</dbReference>
<sequence>MAEEPSTKHHHGETSDKRMLKGVELHSKEMLEIFCTSEPDKVDKMMSRLRKKGVFLYRSFIGVDVEYTSEDEPPQIAAVLQLCIEELCLV</sequence>
<dbReference type="GO" id="GO:0003676">
    <property type="term" value="F:nucleic acid binding"/>
    <property type="evidence" value="ECO:0007669"/>
    <property type="project" value="InterPro"/>
</dbReference>
<feature type="region of interest" description="Disordered" evidence="1">
    <location>
        <begin position="1"/>
        <end position="21"/>
    </location>
</feature>
<keyword evidence="3" id="KW-1185">Reference proteome</keyword>
<evidence type="ECO:0000256" key="1">
    <source>
        <dbReference type="SAM" id="MobiDB-lite"/>
    </source>
</evidence>
<dbReference type="InterPro" id="IPR036397">
    <property type="entry name" value="RNaseH_sf"/>
</dbReference>
<accession>A0A9R0WAQ3</accession>
<dbReference type="Proteomes" id="UP000324705">
    <property type="component" value="Chromosome 4B"/>
</dbReference>
<gene>
    <name evidence="2" type="ORF">TRITD_4Bv1G072380</name>
</gene>
<evidence type="ECO:0000313" key="3">
    <source>
        <dbReference type="Proteomes" id="UP000324705"/>
    </source>
</evidence>
<feature type="compositionally biased region" description="Basic and acidic residues" evidence="1">
    <location>
        <begin position="12"/>
        <end position="21"/>
    </location>
</feature>
<dbReference type="AlphaFoldDB" id="A0A9R0WAQ3"/>
<name>A0A9R0WAQ3_TRITD</name>
<proteinExistence type="predicted"/>
<protein>
    <submittedName>
        <fullName evidence="2">Uncharacterized protein</fullName>
    </submittedName>
</protein>
<dbReference type="Gramene" id="TRITD4Bv1G072380.1">
    <property type="protein sequence ID" value="TRITD4Bv1G072380.1"/>
    <property type="gene ID" value="TRITD4Bv1G072380"/>
</dbReference>